<proteinExistence type="predicted"/>
<comment type="caution">
    <text evidence="1">The sequence shown here is derived from an EMBL/GenBank/DDBJ whole genome shotgun (WGS) entry which is preliminary data.</text>
</comment>
<dbReference type="InterPro" id="IPR051678">
    <property type="entry name" value="AGP_Transferase"/>
</dbReference>
<dbReference type="STRING" id="73230.A0A2B7Z760"/>
<dbReference type="SUPFAM" id="SSF56112">
    <property type="entry name" value="Protein kinase-like (PK-like)"/>
    <property type="match status" value="1"/>
</dbReference>
<keyword evidence="2" id="KW-1185">Reference proteome</keyword>
<sequence>MPMTRSLLGRQFTYSEAKKEETINVLQELTYVAKAAAFRDHIGVKSLVIKAIVAHHLCLTSTTCQVHISDRSEWVNGSFNLCVPVSIQKPNQKSSRRMLIRFPLPFKVAGPDIGDEKIRCEAATYAWLNQECPDIPTASLQGFGLSTGQRFTAIRNASLLTRCFQYFKRQILSLFRCSVPCQYMKHQASALDGLGVGYLLLDYVEDGKMLSHSYAERSHDTTLRRNLFNDLAKIQLTLSRKPLPRIGSLTINDDGVLDLNNRPLTLEICQLENENIPVEISRRTTYSTVDTYIHDVLSLHDNRLRYQPNGASSVKDCISQMSALTTMRSVYSDFFDRKLRSGPFVLTLTDLHASNFFVDDDWHITRLIDLEWACVRPIEMQHPPYWLTSQAVDRIDETQYSEICNEFIDVFEQVERNILDERSTAMIGCDFSYTELLKRLWKQGTFWYCFALDSPTGLHHIFYHRIRPRYQIPYGESEKSKFDDGFYITAPTFWCPKAWSFMISKAKEKEKYDAQLLNAFHVDFP</sequence>
<dbReference type="AlphaFoldDB" id="A0A2B7Z760"/>
<evidence type="ECO:0000313" key="1">
    <source>
        <dbReference type="EMBL" id="PGH29250.1"/>
    </source>
</evidence>
<evidence type="ECO:0008006" key="3">
    <source>
        <dbReference type="Google" id="ProtNLM"/>
    </source>
</evidence>
<dbReference type="PANTHER" id="PTHR21310:SF37">
    <property type="entry name" value="AMINOGLYCOSIDE PHOSPHOTRANSFERASE DOMAIN-CONTAINING PROTEIN"/>
    <property type="match status" value="1"/>
</dbReference>
<protein>
    <recommendedName>
        <fullName evidence="3">Aminoglycoside phosphotransferase domain-containing protein</fullName>
    </recommendedName>
</protein>
<reference evidence="1 2" key="1">
    <citation type="submission" date="2017-10" db="EMBL/GenBank/DDBJ databases">
        <title>Comparative genomics in systemic dimorphic fungi from Ajellomycetaceae.</title>
        <authorList>
            <person name="Munoz J.F."/>
            <person name="Mcewen J.G."/>
            <person name="Clay O.K."/>
            <person name="Cuomo C.A."/>
        </authorList>
    </citation>
    <scope>NUCLEOTIDE SEQUENCE [LARGE SCALE GENOMIC DNA]</scope>
    <source>
        <strain evidence="1 2">UAMH4076</strain>
    </source>
</reference>
<dbReference type="InterPro" id="IPR011009">
    <property type="entry name" value="Kinase-like_dom_sf"/>
</dbReference>
<dbReference type="EMBL" id="PDND01000261">
    <property type="protein sequence ID" value="PGH29250.1"/>
    <property type="molecule type" value="Genomic_DNA"/>
</dbReference>
<evidence type="ECO:0000313" key="2">
    <source>
        <dbReference type="Proteomes" id="UP000226031"/>
    </source>
</evidence>
<gene>
    <name evidence="1" type="ORF">GX50_08013</name>
</gene>
<dbReference type="VEuPathDB" id="FungiDB:EMCG_07022"/>
<accession>A0A2B7Z760</accession>
<organism evidence="1 2">
    <name type="scientific">[Emmonsia] crescens</name>
    <dbReference type="NCBI Taxonomy" id="73230"/>
    <lineage>
        <taxon>Eukaryota</taxon>
        <taxon>Fungi</taxon>
        <taxon>Dikarya</taxon>
        <taxon>Ascomycota</taxon>
        <taxon>Pezizomycotina</taxon>
        <taxon>Eurotiomycetes</taxon>
        <taxon>Eurotiomycetidae</taxon>
        <taxon>Onygenales</taxon>
        <taxon>Ajellomycetaceae</taxon>
        <taxon>Emergomyces</taxon>
    </lineage>
</organism>
<dbReference type="Proteomes" id="UP000226031">
    <property type="component" value="Unassembled WGS sequence"/>
</dbReference>
<dbReference type="PANTHER" id="PTHR21310">
    <property type="entry name" value="AMINOGLYCOSIDE PHOSPHOTRANSFERASE-RELATED-RELATED"/>
    <property type="match status" value="1"/>
</dbReference>
<name>A0A2B7Z760_9EURO</name>